<accession>A0A2X0LZI6</accession>
<organism evidence="2 3">
    <name type="scientific">Microbotryum saponariae</name>
    <dbReference type="NCBI Taxonomy" id="289078"/>
    <lineage>
        <taxon>Eukaryota</taxon>
        <taxon>Fungi</taxon>
        <taxon>Dikarya</taxon>
        <taxon>Basidiomycota</taxon>
        <taxon>Pucciniomycotina</taxon>
        <taxon>Microbotryomycetes</taxon>
        <taxon>Microbotryales</taxon>
        <taxon>Microbotryaceae</taxon>
        <taxon>Microbotryum</taxon>
    </lineage>
</organism>
<evidence type="ECO:0000259" key="1">
    <source>
        <dbReference type="PROSITE" id="PS50048"/>
    </source>
</evidence>
<dbReference type="PROSITE" id="PS50048">
    <property type="entry name" value="ZN2_CY6_FUNGAL_2"/>
    <property type="match status" value="1"/>
</dbReference>
<protein>
    <submittedName>
        <fullName evidence="2">BZ3500_MvSof-1268-A1-R1_Chr10-3g03070 protein</fullName>
    </submittedName>
</protein>
<dbReference type="Pfam" id="PF00172">
    <property type="entry name" value="Zn_clus"/>
    <property type="match status" value="1"/>
</dbReference>
<sequence length="134" mass="14426">MRSPTGAAPLAKGLACARCKTRKTRCDGEKPACGACLRSARFKHRPLDQVVCHYSDPLDDTKPSISRAFIHSQLVLVSCRHRWRGSPIGAPGMRIGGGRVMESARAAAHRCRTFLLKFALAGPGIGGVLLMCAR</sequence>
<dbReference type="Proteomes" id="UP000249723">
    <property type="component" value="Unassembled WGS sequence"/>
</dbReference>
<dbReference type="SMART" id="SM00066">
    <property type="entry name" value="GAL4"/>
    <property type="match status" value="1"/>
</dbReference>
<dbReference type="GO" id="GO:0008270">
    <property type="term" value="F:zinc ion binding"/>
    <property type="evidence" value="ECO:0007669"/>
    <property type="project" value="InterPro"/>
</dbReference>
<dbReference type="InterPro" id="IPR036864">
    <property type="entry name" value="Zn2-C6_fun-type_DNA-bd_sf"/>
</dbReference>
<dbReference type="InterPro" id="IPR001138">
    <property type="entry name" value="Zn2Cys6_DnaBD"/>
</dbReference>
<dbReference type="CDD" id="cd00067">
    <property type="entry name" value="GAL4"/>
    <property type="match status" value="1"/>
</dbReference>
<evidence type="ECO:0000313" key="3">
    <source>
        <dbReference type="Proteomes" id="UP000249723"/>
    </source>
</evidence>
<dbReference type="GO" id="GO:0000981">
    <property type="term" value="F:DNA-binding transcription factor activity, RNA polymerase II-specific"/>
    <property type="evidence" value="ECO:0007669"/>
    <property type="project" value="InterPro"/>
</dbReference>
<dbReference type="Gene3D" id="4.10.240.10">
    <property type="entry name" value="Zn(2)-C6 fungal-type DNA-binding domain"/>
    <property type="match status" value="1"/>
</dbReference>
<evidence type="ECO:0000313" key="2">
    <source>
        <dbReference type="EMBL" id="SDA02095.1"/>
    </source>
</evidence>
<proteinExistence type="predicted"/>
<dbReference type="OrthoDB" id="2529474at2759"/>
<gene>
    <name evidence="2" type="ORF">BZ3500_MVSOF-1268-A1-R1_CHR10-3G03070</name>
</gene>
<dbReference type="EMBL" id="FMWP01000118">
    <property type="protein sequence ID" value="SDA02095.1"/>
    <property type="molecule type" value="Genomic_DNA"/>
</dbReference>
<keyword evidence="3" id="KW-1185">Reference proteome</keyword>
<dbReference type="AlphaFoldDB" id="A0A2X0LZI6"/>
<name>A0A2X0LZI6_9BASI</name>
<feature type="domain" description="Zn(2)-C6 fungal-type" evidence="1">
    <location>
        <begin position="15"/>
        <end position="54"/>
    </location>
</feature>
<dbReference type="SUPFAM" id="SSF57701">
    <property type="entry name" value="Zn2/Cys6 DNA-binding domain"/>
    <property type="match status" value="1"/>
</dbReference>
<reference evidence="3" key="1">
    <citation type="submission" date="2016-10" db="EMBL/GenBank/DDBJ databases">
        <authorList>
            <person name="Jeantristanb JTB J.-T."/>
            <person name="Ricardo R."/>
        </authorList>
    </citation>
    <scope>NUCLEOTIDE SEQUENCE [LARGE SCALE GENOMIC DNA]</scope>
</reference>